<dbReference type="SUPFAM" id="SSF56399">
    <property type="entry name" value="ADP-ribosylation"/>
    <property type="match status" value="1"/>
</dbReference>
<evidence type="ECO:0000313" key="4">
    <source>
        <dbReference type="Proteomes" id="UP000663829"/>
    </source>
</evidence>
<dbReference type="Pfam" id="PF13181">
    <property type="entry name" value="TPR_8"/>
    <property type="match status" value="1"/>
</dbReference>
<comment type="caution">
    <text evidence="2">The sequence shown here is derived from an EMBL/GenBank/DDBJ whole genome shotgun (WGS) entry which is preliminary data.</text>
</comment>
<name>A0A814AI91_9BILA</name>
<sequence length="1060" mass="124097">MKNELFWIFFGFFEEELPKLELESETGAKEEQGHILLKAKMVFSYSTVVNPPGAFNLLNVFVDFINTNKHKELYNYAKSLKQNYSKQQDQEIEQELFIDPDDIQREPAVGQAKFDYTQEEQQDQVEFNPEEELKQEHEVKFFEEELPKLELESETGAKEEQEHILLKAKMVFSYSTVVNPPERYNYKHNKKINAIRDVYDNNTWLTDFHIYLFFELLHKQFPNTNGLSPLKILRINERLKMRIQYTLQFGAYNKMRSIESSLTFAQTIETFHKLSRCKRPKLYIIQYYHDTTKDWIDWEAESWSLFRNSATLSSSSQKPLVLKLRYQLKNYTQLSTNSHSDFHTDDEDTVISDVQLEPSRQQRPLNVFTHDVRFFVDARKFHVLVTPVFKSFYPSCVEEQALLHREQNLAFKPIVDIPNSWRVGVSPATTIRTRTTTTSAAATQRRLRSTYNHFEIVFLLPSDIHISINNELPKETYHEPLECISSLTTKINKKIFFILSDTFDVKNLLPLIHNLKQITAIYLFQSKRDDDDDEQWYRNYPKLSDVAKNPIQLSSKLLQDISTVSSSSINERLTPHFHKIVEPYTIIFNKFKNIKNLSLTTLTNIEDQQFIWFQFLIESIQHLPKKDNDDIDGLKICWSTTTSENNEYKQAINRFQNTCTSNNTAILAYPRYIIADINHAFRSNNISNIYSHRYIIADIYKQIQDSSVHIGNRYKLYNGQQQIQTEELKHLKNNIGKLLCITTFMSVISSSDSARENINNDGNEPVLFEIQIDIYDHPKPFANITNYVSFGNDNETEYLFQIGTIFLLESIEQLPSEIWYIKLQLTDKEIDDSKILLDLFKNDFGDKITLWTCGMFWANVNKCEKALNYYNKLLKNSLLSNNQKITIFNNLALIYGQNKEFKKSRDCFTQALELPEHSASSSDSNTTIETNGVILKQAITDDSTLFTVCYNLGCSIYEQAEQKNEEKNTLDVKKRYRNALEKFQQAFELIKSSNQTIKIANLYNNIGCVHYRLEHYDKALDSFRQALNEGLQLSSDNQSIIVEDYLHNISLVVRRQKLEK</sequence>
<reference evidence="2" key="1">
    <citation type="submission" date="2021-02" db="EMBL/GenBank/DDBJ databases">
        <authorList>
            <person name="Nowell W R."/>
        </authorList>
    </citation>
    <scope>NUCLEOTIDE SEQUENCE</scope>
</reference>
<dbReference type="EMBL" id="CAJNOQ010001700">
    <property type="protein sequence ID" value="CAF0913147.1"/>
    <property type="molecule type" value="Genomic_DNA"/>
</dbReference>
<evidence type="ECO:0000313" key="2">
    <source>
        <dbReference type="EMBL" id="CAF0913147.1"/>
    </source>
</evidence>
<feature type="repeat" description="TPR" evidence="1">
    <location>
        <begin position="1000"/>
        <end position="1033"/>
    </location>
</feature>
<proteinExistence type="predicted"/>
<dbReference type="Proteomes" id="UP000663829">
    <property type="component" value="Unassembled WGS sequence"/>
</dbReference>
<evidence type="ECO:0000313" key="3">
    <source>
        <dbReference type="EMBL" id="CAF3693823.1"/>
    </source>
</evidence>
<dbReference type="SUPFAM" id="SSF48452">
    <property type="entry name" value="TPR-like"/>
    <property type="match status" value="2"/>
</dbReference>
<dbReference type="AlphaFoldDB" id="A0A814AI91"/>
<protein>
    <submittedName>
        <fullName evidence="2">Uncharacterized protein</fullName>
    </submittedName>
</protein>
<accession>A0A814AI91</accession>
<dbReference type="EMBL" id="CAJOBC010001700">
    <property type="protein sequence ID" value="CAF3693823.1"/>
    <property type="molecule type" value="Genomic_DNA"/>
</dbReference>
<dbReference type="Gene3D" id="1.25.40.10">
    <property type="entry name" value="Tetratricopeptide repeat domain"/>
    <property type="match status" value="2"/>
</dbReference>
<feature type="repeat" description="TPR" evidence="1">
    <location>
        <begin position="885"/>
        <end position="918"/>
    </location>
</feature>
<gene>
    <name evidence="2" type="ORF">GPM918_LOCUS9254</name>
    <name evidence="3" type="ORF">SRO942_LOCUS9255</name>
</gene>
<organism evidence="2 4">
    <name type="scientific">Didymodactylos carnosus</name>
    <dbReference type="NCBI Taxonomy" id="1234261"/>
    <lineage>
        <taxon>Eukaryota</taxon>
        <taxon>Metazoa</taxon>
        <taxon>Spiralia</taxon>
        <taxon>Gnathifera</taxon>
        <taxon>Rotifera</taxon>
        <taxon>Eurotatoria</taxon>
        <taxon>Bdelloidea</taxon>
        <taxon>Philodinida</taxon>
        <taxon>Philodinidae</taxon>
        <taxon>Didymodactylos</taxon>
    </lineage>
</organism>
<dbReference type="PROSITE" id="PS50293">
    <property type="entry name" value="TPR_REGION"/>
    <property type="match status" value="1"/>
</dbReference>
<dbReference type="InterPro" id="IPR019734">
    <property type="entry name" value="TPR_rpt"/>
</dbReference>
<dbReference type="SMART" id="SM00028">
    <property type="entry name" value="TPR"/>
    <property type="match status" value="3"/>
</dbReference>
<dbReference type="PROSITE" id="PS50005">
    <property type="entry name" value="TPR"/>
    <property type="match status" value="2"/>
</dbReference>
<dbReference type="InterPro" id="IPR011990">
    <property type="entry name" value="TPR-like_helical_dom_sf"/>
</dbReference>
<keyword evidence="1" id="KW-0802">TPR repeat</keyword>
<dbReference type="Proteomes" id="UP000681722">
    <property type="component" value="Unassembled WGS sequence"/>
</dbReference>
<keyword evidence="4" id="KW-1185">Reference proteome</keyword>
<evidence type="ECO:0000256" key="1">
    <source>
        <dbReference type="PROSITE-ProRule" id="PRU00339"/>
    </source>
</evidence>
<dbReference type="Gene3D" id="3.90.176.10">
    <property type="entry name" value="Toxin ADP-ribosyltransferase, Chain A, domain 1"/>
    <property type="match status" value="1"/>
</dbReference>
<dbReference type="Pfam" id="PF13424">
    <property type="entry name" value="TPR_12"/>
    <property type="match status" value="1"/>
</dbReference>